<evidence type="ECO:0000256" key="2">
    <source>
        <dbReference type="ARBA" id="ARBA00007884"/>
    </source>
</evidence>
<dbReference type="GO" id="GO:0006120">
    <property type="term" value="P:mitochondrial electron transport, NADH to ubiquinone"/>
    <property type="evidence" value="ECO:0007669"/>
    <property type="project" value="TreeGrafter"/>
</dbReference>
<comment type="subcellular location">
    <subcellularLocation>
        <location evidence="1">Mitochondrion</location>
    </subcellularLocation>
</comment>
<dbReference type="InterPro" id="IPR013857">
    <property type="entry name" value="NADH-UbQ_OxRdtase-assoc_prot30"/>
</dbReference>
<dbReference type="SUPFAM" id="SSF49785">
    <property type="entry name" value="Galactose-binding domain-like"/>
    <property type="match status" value="1"/>
</dbReference>
<organism evidence="6 7">
    <name type="scientific">Thecamonas trahens ATCC 50062</name>
    <dbReference type="NCBI Taxonomy" id="461836"/>
    <lineage>
        <taxon>Eukaryota</taxon>
        <taxon>Apusozoa</taxon>
        <taxon>Apusomonadida</taxon>
        <taxon>Apusomonadidae</taxon>
        <taxon>Thecamonas</taxon>
    </lineage>
</organism>
<evidence type="ECO:0000313" key="7">
    <source>
        <dbReference type="Proteomes" id="UP000054408"/>
    </source>
</evidence>
<dbReference type="GO" id="GO:0005739">
    <property type="term" value="C:mitochondrion"/>
    <property type="evidence" value="ECO:0007669"/>
    <property type="project" value="UniProtKB-SubCell"/>
</dbReference>
<dbReference type="Pfam" id="PF08547">
    <property type="entry name" value="CIA30"/>
    <property type="match status" value="1"/>
</dbReference>
<keyword evidence="4" id="KW-0143">Chaperone</keyword>
<sequence>MKAGPALPQAVVRLTAWGGWSKAEAEAAAEAGTEIEPLEMGSWMVVTDETIQGSSRATAEAVAGDGPGYEAHVVFKGELSTTPAPGYDRSGFASFRTVPGTTVPSLEYYDAFEIVCRGDGRPYQFNVGCESVVPDDLHQAALPTHEASAAADWAVVRIPFDALIMTWRGFVQVEQLKLDSRRITSLGFTLADGVDGPFELAIRDIRAIRMADADADAGDAAAAGGGVD</sequence>
<dbReference type="RefSeq" id="XP_013761245.1">
    <property type="nucleotide sequence ID" value="XM_013905791.1"/>
</dbReference>
<dbReference type="PANTHER" id="PTHR13194">
    <property type="entry name" value="COMPLEX I INTERMEDIATE-ASSOCIATED PROTEIN 30"/>
    <property type="match status" value="1"/>
</dbReference>
<dbReference type="OrthoDB" id="42561at2759"/>
<dbReference type="GeneID" id="25561463"/>
<dbReference type="EMBL" id="GL349439">
    <property type="protein sequence ID" value="KNC55464.1"/>
    <property type="molecule type" value="Genomic_DNA"/>
</dbReference>
<keyword evidence="3" id="KW-0496">Mitochondrion</keyword>
<name>A0A0L0DSY5_THETB</name>
<dbReference type="OMA" id="NGPFRCE"/>
<dbReference type="GO" id="GO:0051082">
    <property type="term" value="F:unfolded protein binding"/>
    <property type="evidence" value="ECO:0007669"/>
    <property type="project" value="TreeGrafter"/>
</dbReference>
<evidence type="ECO:0000256" key="4">
    <source>
        <dbReference type="ARBA" id="ARBA00023186"/>
    </source>
</evidence>
<feature type="domain" description="NADH:ubiquinone oxidoreductase intermediate-associated protein 30" evidence="5">
    <location>
        <begin position="39"/>
        <end position="202"/>
    </location>
</feature>
<reference evidence="6 7" key="1">
    <citation type="submission" date="2010-05" db="EMBL/GenBank/DDBJ databases">
        <title>The Genome Sequence of Thecamonas trahens ATCC 50062.</title>
        <authorList>
            <consortium name="The Broad Institute Genome Sequencing Platform"/>
            <person name="Russ C."/>
            <person name="Cuomo C."/>
            <person name="Shea T."/>
            <person name="Young S.K."/>
            <person name="Zeng Q."/>
            <person name="Koehrsen M."/>
            <person name="Haas B."/>
            <person name="Borodovsky M."/>
            <person name="Guigo R."/>
            <person name="Alvarado L."/>
            <person name="Berlin A."/>
            <person name="Bochicchio J."/>
            <person name="Borenstein D."/>
            <person name="Chapman S."/>
            <person name="Chen Z."/>
            <person name="Freedman E."/>
            <person name="Gellesch M."/>
            <person name="Goldberg J."/>
            <person name="Griggs A."/>
            <person name="Gujja S."/>
            <person name="Heilman E."/>
            <person name="Heiman D."/>
            <person name="Hepburn T."/>
            <person name="Howarth C."/>
            <person name="Jen D."/>
            <person name="Larson L."/>
            <person name="Mehta T."/>
            <person name="Park D."/>
            <person name="Pearson M."/>
            <person name="Roberts A."/>
            <person name="Saif S."/>
            <person name="Shenoy N."/>
            <person name="Sisk P."/>
            <person name="Stolte C."/>
            <person name="Sykes S."/>
            <person name="Thomson T."/>
            <person name="Walk T."/>
            <person name="White J."/>
            <person name="Yandava C."/>
            <person name="Burger G."/>
            <person name="Gray M.W."/>
            <person name="Holland P.W.H."/>
            <person name="King N."/>
            <person name="Lang F.B.F."/>
            <person name="Roger A.J."/>
            <person name="Ruiz-Trillo I."/>
            <person name="Lander E."/>
            <person name="Nusbaum C."/>
        </authorList>
    </citation>
    <scope>NUCLEOTIDE SEQUENCE [LARGE SCALE GENOMIC DNA]</scope>
    <source>
        <strain evidence="6 7">ATCC 50062</strain>
    </source>
</reference>
<dbReference type="GO" id="GO:0032981">
    <property type="term" value="P:mitochondrial respiratory chain complex I assembly"/>
    <property type="evidence" value="ECO:0007669"/>
    <property type="project" value="TreeGrafter"/>
</dbReference>
<evidence type="ECO:0000259" key="5">
    <source>
        <dbReference type="Pfam" id="PF08547"/>
    </source>
</evidence>
<dbReference type="STRING" id="461836.A0A0L0DSY5"/>
<proteinExistence type="inferred from homology"/>
<comment type="similarity">
    <text evidence="2">Belongs to the CIA30 family.</text>
</comment>
<dbReference type="PANTHER" id="PTHR13194:SF18">
    <property type="entry name" value="COMPLEX I INTERMEDIATE-ASSOCIATED PROTEIN 30, MITOCHONDRIAL"/>
    <property type="match status" value="1"/>
</dbReference>
<evidence type="ECO:0000256" key="1">
    <source>
        <dbReference type="ARBA" id="ARBA00004173"/>
    </source>
</evidence>
<dbReference type="InterPro" id="IPR039131">
    <property type="entry name" value="NDUFAF1"/>
</dbReference>
<gene>
    <name evidence="6" type="ORF">AMSG_01727</name>
</gene>
<accession>A0A0L0DSY5</accession>
<protein>
    <submittedName>
        <fullName evidence="6">NADH dehydrogenase 1 alpha subcomplex</fullName>
    </submittedName>
</protein>
<dbReference type="Proteomes" id="UP000054408">
    <property type="component" value="Unassembled WGS sequence"/>
</dbReference>
<dbReference type="InterPro" id="IPR008979">
    <property type="entry name" value="Galactose-bd-like_sf"/>
</dbReference>
<dbReference type="eggNOG" id="KOG2435">
    <property type="taxonomic scope" value="Eukaryota"/>
</dbReference>
<keyword evidence="7" id="KW-1185">Reference proteome</keyword>
<evidence type="ECO:0000313" key="6">
    <source>
        <dbReference type="EMBL" id="KNC55464.1"/>
    </source>
</evidence>
<evidence type="ECO:0000256" key="3">
    <source>
        <dbReference type="ARBA" id="ARBA00023128"/>
    </source>
</evidence>
<dbReference type="AlphaFoldDB" id="A0A0L0DSY5"/>